<dbReference type="AlphaFoldDB" id="A0A9P4Y7Y0"/>
<sequence>MWSTQGMASSDPMATQAPVITSSGQSQGSTGYAYLSSPTSASYQPQQSDYDNINFSGIGGHLKKFAEPSGKSKHQANSDPLIYGAATHEATFTTSPEQTTQSMSDSMEIQVGSPPRSISLDNYRGDSRGSSTQSLGRQPHQYQSIASTTNPVQSAQMPAPGTSSSNREDGAQYWAGERWSMAQTTQIHVRQRSQRSTDQYPPSSFAYQPSEGSHNVSVSSSRGPAFQEQTEEQQMPSPSHANTQDAMVGYRTGQRSSQGYQHSASGYSTAYAPGSADGSQRFYNTQQHAFAYSPQPDSKDPQGDNYQSYYQVRR</sequence>
<comment type="caution">
    <text evidence="2">The sequence shown here is derived from an EMBL/GenBank/DDBJ whole genome shotgun (WGS) entry which is preliminary data.</text>
</comment>
<feature type="compositionally biased region" description="Polar residues" evidence="1">
    <location>
        <begin position="232"/>
        <end position="245"/>
    </location>
</feature>
<evidence type="ECO:0000256" key="1">
    <source>
        <dbReference type="SAM" id="MobiDB-lite"/>
    </source>
</evidence>
<feature type="compositionally biased region" description="Polar residues" evidence="1">
    <location>
        <begin position="90"/>
        <end position="107"/>
    </location>
</feature>
<dbReference type="GeneID" id="63840169"/>
<dbReference type="Proteomes" id="UP000803844">
    <property type="component" value="Unassembled WGS sequence"/>
</dbReference>
<feature type="compositionally biased region" description="Polar residues" evidence="1">
    <location>
        <begin position="181"/>
        <end position="215"/>
    </location>
</feature>
<keyword evidence="3" id="KW-1185">Reference proteome</keyword>
<protein>
    <submittedName>
        <fullName evidence="2">Uncharacterized protein</fullName>
    </submittedName>
</protein>
<dbReference type="EMBL" id="MU032345">
    <property type="protein sequence ID" value="KAF3768624.1"/>
    <property type="molecule type" value="Genomic_DNA"/>
</dbReference>
<accession>A0A9P4Y7Y0</accession>
<gene>
    <name evidence="2" type="ORF">M406DRAFT_354944</name>
</gene>
<feature type="compositionally biased region" description="Polar residues" evidence="1">
    <location>
        <begin position="304"/>
        <end position="314"/>
    </location>
</feature>
<organism evidence="2 3">
    <name type="scientific">Cryphonectria parasitica (strain ATCC 38755 / EP155)</name>
    <dbReference type="NCBI Taxonomy" id="660469"/>
    <lineage>
        <taxon>Eukaryota</taxon>
        <taxon>Fungi</taxon>
        <taxon>Dikarya</taxon>
        <taxon>Ascomycota</taxon>
        <taxon>Pezizomycotina</taxon>
        <taxon>Sordariomycetes</taxon>
        <taxon>Sordariomycetidae</taxon>
        <taxon>Diaporthales</taxon>
        <taxon>Cryphonectriaceae</taxon>
        <taxon>Cryphonectria-Endothia species complex</taxon>
        <taxon>Cryphonectria</taxon>
    </lineage>
</organism>
<feature type="compositionally biased region" description="Polar residues" evidence="1">
    <location>
        <begin position="128"/>
        <end position="165"/>
    </location>
</feature>
<name>A0A9P4Y7Y0_CRYP1</name>
<feature type="compositionally biased region" description="Polar residues" evidence="1">
    <location>
        <begin position="277"/>
        <end position="288"/>
    </location>
</feature>
<feature type="region of interest" description="Disordered" evidence="1">
    <location>
        <begin position="1"/>
        <end position="314"/>
    </location>
</feature>
<dbReference type="RefSeq" id="XP_040779585.1">
    <property type="nucleotide sequence ID" value="XM_040923040.1"/>
</dbReference>
<evidence type="ECO:0000313" key="2">
    <source>
        <dbReference type="EMBL" id="KAF3768624.1"/>
    </source>
</evidence>
<reference evidence="2" key="1">
    <citation type="journal article" date="2020" name="Phytopathology">
        <title>Genome sequence of the chestnut blight fungus Cryphonectria parasitica EP155: A fundamental resource for an archetypical invasive plant pathogen.</title>
        <authorList>
            <person name="Crouch J.A."/>
            <person name="Dawe A."/>
            <person name="Aerts A."/>
            <person name="Barry K."/>
            <person name="Churchill A.C.L."/>
            <person name="Grimwood J."/>
            <person name="Hillman B."/>
            <person name="Milgroom M.G."/>
            <person name="Pangilinan J."/>
            <person name="Smith M."/>
            <person name="Salamov A."/>
            <person name="Schmutz J."/>
            <person name="Yadav J."/>
            <person name="Grigoriev I.V."/>
            <person name="Nuss D."/>
        </authorList>
    </citation>
    <scope>NUCLEOTIDE SEQUENCE</scope>
    <source>
        <strain evidence="2">EP155</strain>
    </source>
</reference>
<feature type="compositionally biased region" description="Polar residues" evidence="1">
    <location>
        <begin position="253"/>
        <end position="268"/>
    </location>
</feature>
<feature type="compositionally biased region" description="Polar residues" evidence="1">
    <location>
        <begin position="36"/>
        <end position="55"/>
    </location>
</feature>
<evidence type="ECO:0000313" key="3">
    <source>
        <dbReference type="Proteomes" id="UP000803844"/>
    </source>
</evidence>
<proteinExistence type="predicted"/>
<feature type="compositionally biased region" description="Low complexity" evidence="1">
    <location>
        <begin position="21"/>
        <end position="31"/>
    </location>
</feature>